<gene>
    <name evidence="1" type="ORF">SINV_10424</name>
</gene>
<organism>
    <name type="scientific">Solenopsis invicta</name>
    <name type="common">Red imported fire ant</name>
    <name type="synonym">Solenopsis wagneri</name>
    <dbReference type="NCBI Taxonomy" id="13686"/>
    <lineage>
        <taxon>Eukaryota</taxon>
        <taxon>Metazoa</taxon>
        <taxon>Ecdysozoa</taxon>
        <taxon>Arthropoda</taxon>
        <taxon>Hexapoda</taxon>
        <taxon>Insecta</taxon>
        <taxon>Pterygota</taxon>
        <taxon>Neoptera</taxon>
        <taxon>Endopterygota</taxon>
        <taxon>Hymenoptera</taxon>
        <taxon>Apocrita</taxon>
        <taxon>Aculeata</taxon>
        <taxon>Formicoidea</taxon>
        <taxon>Formicidae</taxon>
        <taxon>Myrmicinae</taxon>
        <taxon>Solenopsis</taxon>
    </lineage>
</organism>
<protein>
    <submittedName>
        <fullName evidence="1">Uncharacterized protein</fullName>
    </submittedName>
</protein>
<accession>E9I9D5</accession>
<dbReference type="OMA" id="ESACHEN"/>
<dbReference type="AlphaFoldDB" id="E9I9D5"/>
<dbReference type="EMBL" id="GL761780">
    <property type="protein sequence ID" value="EFZ22826.1"/>
    <property type="molecule type" value="Genomic_DNA"/>
</dbReference>
<reference evidence="1" key="1">
    <citation type="journal article" date="2011" name="Proc. Natl. Acad. Sci. U.S.A.">
        <title>The genome of the fire ant Solenopsis invicta.</title>
        <authorList>
            <person name="Wurm Y."/>
            <person name="Wang J."/>
            <person name="Riba-Grognuz O."/>
            <person name="Corona M."/>
            <person name="Nygaard S."/>
            <person name="Hunt B.G."/>
            <person name="Ingram K.K."/>
            <person name="Falquet L."/>
            <person name="Nipitwattanaphon M."/>
            <person name="Gotzek D."/>
            <person name="Dijkstra M.B."/>
            <person name="Oettler J."/>
            <person name="Comtesse F."/>
            <person name="Shih C.J."/>
            <person name="Wu W.J."/>
            <person name="Yang C.C."/>
            <person name="Thomas J."/>
            <person name="Beaudoing E."/>
            <person name="Pradervand S."/>
            <person name="Flegel V."/>
            <person name="Cook E.D."/>
            <person name="Fabbretti R."/>
            <person name="Stockinger H."/>
            <person name="Long L."/>
            <person name="Farmerie W.G."/>
            <person name="Oakey J."/>
            <person name="Boomsma J.J."/>
            <person name="Pamilo P."/>
            <person name="Yi S.V."/>
            <person name="Heinze J."/>
            <person name="Goodisman M.A."/>
            <person name="Farinelli L."/>
            <person name="Harshman K."/>
            <person name="Hulo N."/>
            <person name="Cerutti L."/>
            <person name="Xenarios I."/>
            <person name="Shoemaker D."/>
            <person name="Keller L."/>
        </authorList>
    </citation>
    <scope>NUCLEOTIDE SEQUENCE [LARGE SCALE GENOMIC DNA]</scope>
</reference>
<dbReference type="InterPro" id="IPR036236">
    <property type="entry name" value="Znf_C2H2_sf"/>
</dbReference>
<sequence>METNNEVRKKVRKRSFLEAWLSNDISKSCIQKVLLDDSLFYCIVCCKNFSCGPLLNIIKHAESACHKRSNIEKNTLVDNDDTISKQKSSHQRMFLGQWLKIEEFKPWLREAKHDLNSFLCTICDKTFAGGLLQIRRHADSKQHKDKCEIYDIQDNESNVQFDEPFVLFEDRKKLAELRYAALIADKNIPFDTAQIILQFFQNLKQIVWYKKNKFCTYIDKSSDITNEKWMTFHVRYIDLDTLQIQSQLVKLIDLDASDYSAEKLFIAFEKEMSNFQIPFENILALR</sequence>
<evidence type="ECO:0000313" key="1">
    <source>
        <dbReference type="EMBL" id="EFZ22826.1"/>
    </source>
</evidence>
<feature type="non-terminal residue" evidence="1">
    <location>
        <position position="286"/>
    </location>
</feature>
<name>E9I9D5_SOLIN</name>
<dbReference type="SUPFAM" id="SSF57667">
    <property type="entry name" value="beta-beta-alpha zinc fingers"/>
    <property type="match status" value="1"/>
</dbReference>
<proteinExistence type="predicted"/>
<dbReference type="HOGENOM" id="CLU_974244_0_0_1"/>